<dbReference type="EMBL" id="NJET01000039">
    <property type="protein sequence ID" value="PHH63938.1"/>
    <property type="molecule type" value="Genomic_DNA"/>
</dbReference>
<comment type="caution">
    <text evidence="3">The sequence shown here is derived from an EMBL/GenBank/DDBJ whole genome shotgun (WGS) entry which is preliminary data.</text>
</comment>
<dbReference type="Pfam" id="PF05071">
    <property type="entry name" value="NDUFA12"/>
    <property type="match status" value="1"/>
</dbReference>
<evidence type="ECO:0000313" key="3">
    <source>
        <dbReference type="EMBL" id="PHH63938.1"/>
    </source>
</evidence>
<dbReference type="OrthoDB" id="10255576at2759"/>
<feature type="region of interest" description="Disordered" evidence="2">
    <location>
        <begin position="126"/>
        <end position="178"/>
    </location>
</feature>
<dbReference type="Proteomes" id="UP000226192">
    <property type="component" value="Unassembled WGS sequence"/>
</dbReference>
<dbReference type="PANTHER" id="PTHR32470">
    <property type="entry name" value="ADH DEHYDROGENASE [UBIQUINONE] 1 ALPHA SUBCOMPLEX ASSEMBLY FACTOR 2"/>
    <property type="match status" value="1"/>
</dbReference>
<keyword evidence="4" id="KW-1185">Reference proteome</keyword>
<dbReference type="GO" id="GO:0032981">
    <property type="term" value="P:mitochondrial respiratory chain complex I assembly"/>
    <property type="evidence" value="ECO:0007669"/>
    <property type="project" value="TreeGrafter"/>
</dbReference>
<dbReference type="STRING" id="1399860.A0A2C5XIK5"/>
<gene>
    <name evidence="3" type="ORF">CDD81_5157</name>
</gene>
<dbReference type="InterPro" id="IPR007763">
    <property type="entry name" value="NDUFA12"/>
</dbReference>
<evidence type="ECO:0000256" key="1">
    <source>
        <dbReference type="ARBA" id="ARBA00007355"/>
    </source>
</evidence>
<dbReference type="InterPro" id="IPR052618">
    <property type="entry name" value="ComplexI_NDUFA12"/>
</dbReference>
<feature type="compositionally biased region" description="Low complexity" evidence="2">
    <location>
        <begin position="167"/>
        <end position="178"/>
    </location>
</feature>
<sequence>MSPKRAGLLAQAWFRWKALRLPWRKRFFVGQDINGNSFWEFRLTTRGDASGPNMERWRRIVDYPRSTPYSDIKVSPLWHQWLRHCRDEPPSLAEQRQDLLRQQQIKLLAAEADARWNAKPRLVDKTPHSLLSSLPPKHKLKHHGSSAKPDSPITLPNTKAPGDDWQPAAWVPPAAKKP</sequence>
<dbReference type="AlphaFoldDB" id="A0A2C5XIK5"/>
<organism evidence="3 4">
    <name type="scientific">Ophiocordyceps australis</name>
    <dbReference type="NCBI Taxonomy" id="1399860"/>
    <lineage>
        <taxon>Eukaryota</taxon>
        <taxon>Fungi</taxon>
        <taxon>Dikarya</taxon>
        <taxon>Ascomycota</taxon>
        <taxon>Pezizomycotina</taxon>
        <taxon>Sordariomycetes</taxon>
        <taxon>Hypocreomycetidae</taxon>
        <taxon>Hypocreales</taxon>
        <taxon>Ophiocordycipitaceae</taxon>
        <taxon>Ophiocordyceps</taxon>
    </lineage>
</organism>
<dbReference type="GO" id="GO:0045271">
    <property type="term" value="C:respiratory chain complex I"/>
    <property type="evidence" value="ECO:0007669"/>
    <property type="project" value="InterPro"/>
</dbReference>
<dbReference type="GO" id="GO:0005739">
    <property type="term" value="C:mitochondrion"/>
    <property type="evidence" value="ECO:0007669"/>
    <property type="project" value="TreeGrafter"/>
</dbReference>
<accession>A0A2C5XIK5</accession>
<protein>
    <submittedName>
        <fullName evidence="3">Uncharacterized protein</fullName>
    </submittedName>
</protein>
<reference evidence="3 4" key="1">
    <citation type="submission" date="2017-06" db="EMBL/GenBank/DDBJ databases">
        <title>Ant-infecting Ophiocordyceps genomes reveal a high diversity of potential behavioral manipulation genes and a possible major role for enterotoxins.</title>
        <authorList>
            <person name="De Bekker C."/>
            <person name="Evans H.C."/>
            <person name="Brachmann A."/>
            <person name="Hughes D.P."/>
        </authorList>
    </citation>
    <scope>NUCLEOTIDE SEQUENCE [LARGE SCALE GENOMIC DNA]</scope>
    <source>
        <strain evidence="3 4">Map64</strain>
    </source>
</reference>
<name>A0A2C5XIK5_9HYPO</name>
<comment type="similarity">
    <text evidence="1">Belongs to the complex I NDUFA12 subunit family.</text>
</comment>
<proteinExistence type="inferred from homology"/>
<evidence type="ECO:0000313" key="4">
    <source>
        <dbReference type="Proteomes" id="UP000226192"/>
    </source>
</evidence>
<evidence type="ECO:0000256" key="2">
    <source>
        <dbReference type="SAM" id="MobiDB-lite"/>
    </source>
</evidence>
<feature type="compositionally biased region" description="Basic residues" evidence="2">
    <location>
        <begin position="136"/>
        <end position="145"/>
    </location>
</feature>
<dbReference type="PANTHER" id="PTHR32470:SF2">
    <property type="entry name" value="NADH DEHYDROGENASE [UBIQUINONE] 1 ALPHA SUBCOMPLEX ASSEMBLY FACTOR 2"/>
    <property type="match status" value="1"/>
</dbReference>